<feature type="transmembrane region" description="Helical" evidence="8">
    <location>
        <begin position="393"/>
        <end position="414"/>
    </location>
</feature>
<comment type="subcellular location">
    <subcellularLocation>
        <location evidence="1 8">Cell membrane</location>
        <topology evidence="1 8">Multi-pass membrane protein</topology>
    </subcellularLocation>
</comment>
<feature type="transmembrane region" description="Helical" evidence="8">
    <location>
        <begin position="169"/>
        <end position="188"/>
    </location>
</feature>
<feature type="transmembrane region" description="Helical" evidence="8">
    <location>
        <begin position="72"/>
        <end position="93"/>
    </location>
</feature>
<feature type="transmembrane region" description="Helical" evidence="8">
    <location>
        <begin position="434"/>
        <end position="451"/>
    </location>
</feature>
<comment type="caution">
    <text evidence="9">The sequence shown here is derived from an EMBL/GenBank/DDBJ whole genome shotgun (WGS) entry which is preliminary data.</text>
</comment>
<evidence type="ECO:0000256" key="8">
    <source>
        <dbReference type="RuleBase" id="RU365092"/>
    </source>
</evidence>
<comment type="similarity">
    <text evidence="2 8">Belongs to the lactate permease family.</text>
</comment>
<feature type="transmembrane region" description="Helical" evidence="8">
    <location>
        <begin position="295"/>
        <end position="315"/>
    </location>
</feature>
<dbReference type="InterPro" id="IPR003804">
    <property type="entry name" value="Lactate_perm"/>
</dbReference>
<gene>
    <name evidence="9" type="ORF">ENT37_04065</name>
</gene>
<feature type="transmembrane region" description="Helical" evidence="8">
    <location>
        <begin position="41"/>
        <end position="60"/>
    </location>
</feature>
<keyword evidence="4 8" id="KW-1003">Cell membrane</keyword>
<keyword evidence="5 8" id="KW-0812">Transmembrane</keyword>
<dbReference type="AlphaFoldDB" id="A0A7C4PIB5"/>
<evidence type="ECO:0000256" key="4">
    <source>
        <dbReference type="ARBA" id="ARBA00022475"/>
    </source>
</evidence>
<evidence type="ECO:0000256" key="7">
    <source>
        <dbReference type="ARBA" id="ARBA00023136"/>
    </source>
</evidence>
<feature type="transmembrane region" description="Helical" evidence="8">
    <location>
        <begin position="358"/>
        <end position="381"/>
    </location>
</feature>
<feature type="transmembrane region" description="Helical" evidence="8">
    <location>
        <begin position="515"/>
        <end position="537"/>
    </location>
</feature>
<evidence type="ECO:0000256" key="1">
    <source>
        <dbReference type="ARBA" id="ARBA00004651"/>
    </source>
</evidence>
<keyword evidence="3 8" id="KW-0813">Transport</keyword>
<dbReference type="Pfam" id="PF02652">
    <property type="entry name" value="Lactate_perm"/>
    <property type="match status" value="1"/>
</dbReference>
<name>A0A7C4PIB5_9CHLR</name>
<dbReference type="PANTHER" id="PTHR30003:SF0">
    <property type="entry name" value="GLYCOLATE PERMEASE GLCA-RELATED"/>
    <property type="match status" value="1"/>
</dbReference>
<protein>
    <recommendedName>
        <fullName evidence="8">L-lactate permease</fullName>
    </recommendedName>
</protein>
<comment type="function">
    <text evidence="8">Uptake of L-lactate across the membrane. Can also transport D-lactate and glycolate.</text>
</comment>
<dbReference type="NCBIfam" id="TIGR00795">
    <property type="entry name" value="lctP"/>
    <property type="match status" value="1"/>
</dbReference>
<proteinExistence type="inferred from homology"/>
<dbReference type="EMBL" id="DSYK01000209">
    <property type="protein sequence ID" value="HGS21027.1"/>
    <property type="molecule type" value="Genomic_DNA"/>
</dbReference>
<feature type="transmembrane region" description="Helical" evidence="8">
    <location>
        <begin position="247"/>
        <end position="268"/>
    </location>
</feature>
<dbReference type="GO" id="GO:0015295">
    <property type="term" value="F:solute:proton symporter activity"/>
    <property type="evidence" value="ECO:0007669"/>
    <property type="project" value="TreeGrafter"/>
</dbReference>
<evidence type="ECO:0000256" key="2">
    <source>
        <dbReference type="ARBA" id="ARBA00010100"/>
    </source>
</evidence>
<feature type="transmembrane region" description="Helical" evidence="8">
    <location>
        <begin position="194"/>
        <end position="214"/>
    </location>
</feature>
<dbReference type="PANTHER" id="PTHR30003">
    <property type="entry name" value="L-LACTATE PERMEASE"/>
    <property type="match status" value="1"/>
</dbReference>
<evidence type="ECO:0000256" key="5">
    <source>
        <dbReference type="ARBA" id="ARBA00022692"/>
    </source>
</evidence>
<feature type="transmembrane region" description="Helical" evidence="8">
    <location>
        <begin position="221"/>
        <end position="241"/>
    </location>
</feature>
<dbReference type="GO" id="GO:0015129">
    <property type="term" value="F:lactate transmembrane transporter activity"/>
    <property type="evidence" value="ECO:0007669"/>
    <property type="project" value="UniProtKB-UniRule"/>
</dbReference>
<dbReference type="GO" id="GO:0005886">
    <property type="term" value="C:plasma membrane"/>
    <property type="evidence" value="ECO:0007669"/>
    <property type="project" value="UniProtKB-SubCell"/>
</dbReference>
<evidence type="ECO:0000256" key="3">
    <source>
        <dbReference type="ARBA" id="ARBA00022448"/>
    </source>
</evidence>
<keyword evidence="6 8" id="KW-1133">Transmembrane helix</keyword>
<reference evidence="9" key="1">
    <citation type="journal article" date="2020" name="mSystems">
        <title>Genome- and Community-Level Interaction Insights into Carbon Utilization and Element Cycling Functions of Hydrothermarchaeota in Hydrothermal Sediment.</title>
        <authorList>
            <person name="Zhou Z."/>
            <person name="Liu Y."/>
            <person name="Xu W."/>
            <person name="Pan J."/>
            <person name="Luo Z.H."/>
            <person name="Li M."/>
        </authorList>
    </citation>
    <scope>NUCLEOTIDE SEQUENCE [LARGE SCALE GENOMIC DNA]</scope>
    <source>
        <strain evidence="9">SpSt-573</strain>
    </source>
</reference>
<feature type="transmembrane region" description="Helical" evidence="8">
    <location>
        <begin position="114"/>
        <end position="134"/>
    </location>
</feature>
<accession>A0A7C4PIB5</accession>
<evidence type="ECO:0000256" key="6">
    <source>
        <dbReference type="ARBA" id="ARBA00022989"/>
    </source>
</evidence>
<organism evidence="9">
    <name type="scientific">Anaerolinea thermolimosa</name>
    <dbReference type="NCBI Taxonomy" id="229919"/>
    <lineage>
        <taxon>Bacteria</taxon>
        <taxon>Bacillati</taxon>
        <taxon>Chloroflexota</taxon>
        <taxon>Anaerolineae</taxon>
        <taxon>Anaerolineales</taxon>
        <taxon>Anaerolineaceae</taxon>
        <taxon>Anaerolinea</taxon>
    </lineage>
</organism>
<sequence>MPWQQTYDPLHAPLLSTLVAFLPAALLLVCLGWLRLRAHLAALMGLGAALLVAVVVFRMPPLMAASSALYGMAYGFLPIGWIVLNVIFLFRLTEEKGLFGILRDSLSQVSGDRRLQLVLVAFCFGAFLEGAAGFGTPVAVSASILIGLGFPAIPAAGLSLIANTAPVPYAGLGTPLIALQGVTGLDLHDLTRTVALQLSLFDVLIPFWMVWALAGWKGVRGVWPALLVAGGTFAAVQLAVAWWHGPWLVNILSALISMAALALFLRFWRPAEVWRLPGEAEAGASSAPPVHPRPLVARAWAPWLLLSLWMFVWGLPGMKAFLDRFSLVRVHVPGLDGMVMRMPPVVIVARPEGAVFDLAWLSASGTAILLTALVAGVWMGYRPRDLLVRYAAAFRQVGLSLLTICTMMAIGFVIRYSGMDGCMGLAFARSGPLYPFFGTLLGWLGVFITGSDTSSNVLFGSLQRITAGQLGIEPVLMAAANSSGGVMGKMINAQSVVVAGAAVNLQGREGHILRYVFFHSLALVGLVGLVVMAMAYFL</sequence>
<feature type="transmembrane region" description="Helical" evidence="8">
    <location>
        <begin position="12"/>
        <end position="34"/>
    </location>
</feature>
<keyword evidence="7 8" id="KW-0472">Membrane</keyword>
<evidence type="ECO:0000313" key="9">
    <source>
        <dbReference type="EMBL" id="HGS21027.1"/>
    </source>
</evidence>
<feature type="transmembrane region" description="Helical" evidence="8">
    <location>
        <begin position="140"/>
        <end position="162"/>
    </location>
</feature>